<dbReference type="Proteomes" id="UP000580654">
    <property type="component" value="Unassembled WGS sequence"/>
</dbReference>
<organism evidence="2 3">
    <name type="scientific">Muricoccus pecuniae</name>
    <dbReference type="NCBI Taxonomy" id="693023"/>
    <lineage>
        <taxon>Bacteria</taxon>
        <taxon>Pseudomonadati</taxon>
        <taxon>Pseudomonadota</taxon>
        <taxon>Alphaproteobacteria</taxon>
        <taxon>Acetobacterales</taxon>
        <taxon>Roseomonadaceae</taxon>
        <taxon>Muricoccus</taxon>
    </lineage>
</organism>
<proteinExistence type="predicted"/>
<sequence>MRFRGLRLAAAFLLPMLLAACGSSQLAMPYSPANPPRPVANARPVVAVGAVVDDRRGGREDANWIGTIRGGYGNPIKRLEAPTPVRDVVAQAFRDALGARGLLAASGGGYELRVTIAEFDATQYMRREATAEFRASLVQQPSGRVVWTSQGRSHVVEGGLTLATGIFGDVEELRRTALRAMSEAIDGMLDRPDFAAAIR</sequence>
<evidence type="ECO:0000313" key="3">
    <source>
        <dbReference type="Proteomes" id="UP000580654"/>
    </source>
</evidence>
<keyword evidence="1" id="KW-0732">Signal</keyword>
<reference evidence="2 3" key="1">
    <citation type="submission" date="2020-08" db="EMBL/GenBank/DDBJ databases">
        <title>Genomic Encyclopedia of Type Strains, Phase IV (KMG-IV): sequencing the most valuable type-strain genomes for metagenomic binning, comparative biology and taxonomic classification.</title>
        <authorList>
            <person name="Goeker M."/>
        </authorList>
    </citation>
    <scope>NUCLEOTIDE SEQUENCE [LARGE SCALE GENOMIC DNA]</scope>
    <source>
        <strain evidence="2 3">DSM 25622</strain>
    </source>
</reference>
<feature type="signal peptide" evidence="1">
    <location>
        <begin position="1"/>
        <end position="27"/>
    </location>
</feature>
<dbReference type="EMBL" id="JACIJD010000015">
    <property type="protein sequence ID" value="MBB5695192.1"/>
    <property type="molecule type" value="Genomic_DNA"/>
</dbReference>
<comment type="caution">
    <text evidence="2">The sequence shown here is derived from an EMBL/GenBank/DDBJ whole genome shotgun (WGS) entry which is preliminary data.</text>
</comment>
<evidence type="ECO:0008006" key="4">
    <source>
        <dbReference type="Google" id="ProtNLM"/>
    </source>
</evidence>
<evidence type="ECO:0000313" key="2">
    <source>
        <dbReference type="EMBL" id="MBB5695192.1"/>
    </source>
</evidence>
<keyword evidence="3" id="KW-1185">Reference proteome</keyword>
<feature type="chain" id="PRO_5032854049" description="Lipoprotein" evidence="1">
    <location>
        <begin position="28"/>
        <end position="199"/>
    </location>
</feature>
<accession>A0A840YK32</accession>
<dbReference type="PROSITE" id="PS51257">
    <property type="entry name" value="PROKAR_LIPOPROTEIN"/>
    <property type="match status" value="1"/>
</dbReference>
<dbReference type="AlphaFoldDB" id="A0A840YK32"/>
<protein>
    <recommendedName>
        <fullName evidence="4">Lipoprotein</fullName>
    </recommendedName>
</protein>
<name>A0A840YK32_9PROT</name>
<dbReference type="RefSeq" id="WP_184520401.1">
    <property type="nucleotide sequence ID" value="NZ_JACIJD010000015.1"/>
</dbReference>
<evidence type="ECO:0000256" key="1">
    <source>
        <dbReference type="SAM" id="SignalP"/>
    </source>
</evidence>
<gene>
    <name evidence="2" type="ORF">FHS87_003247</name>
</gene>